<organism evidence="1 2">
    <name type="scientific">Piloderma croceum (strain F 1598)</name>
    <dbReference type="NCBI Taxonomy" id="765440"/>
    <lineage>
        <taxon>Eukaryota</taxon>
        <taxon>Fungi</taxon>
        <taxon>Dikarya</taxon>
        <taxon>Basidiomycota</taxon>
        <taxon>Agaricomycotina</taxon>
        <taxon>Agaricomycetes</taxon>
        <taxon>Agaricomycetidae</taxon>
        <taxon>Atheliales</taxon>
        <taxon>Atheliaceae</taxon>
        <taxon>Piloderma</taxon>
    </lineage>
</organism>
<accession>A0A0C3BFY9</accession>
<sequence length="181" mass="20731">MTPENDYQLESSVRHVFQNGTFIKYTMERFLNKQLIQGPHTVVPTVDKVITVGVIMFVPHSPLTPTKNTKKVKGLIAYYYNHRKSTVPITTEQIWIDKPFSILHLTGWFSNNTKITSAFVVSDKVWTGHNGTNYLHADWGPKFHISDPRSDSYSGIMQLDLRVRDQLTCDMDSIADSTRLN</sequence>
<dbReference type="InParanoid" id="A0A0C3BFY9"/>
<proteinExistence type="predicted"/>
<evidence type="ECO:0000313" key="2">
    <source>
        <dbReference type="Proteomes" id="UP000054166"/>
    </source>
</evidence>
<dbReference type="AlphaFoldDB" id="A0A0C3BFY9"/>
<reference evidence="1 2" key="1">
    <citation type="submission" date="2014-04" db="EMBL/GenBank/DDBJ databases">
        <authorList>
            <consortium name="DOE Joint Genome Institute"/>
            <person name="Kuo A."/>
            <person name="Tarkka M."/>
            <person name="Buscot F."/>
            <person name="Kohler A."/>
            <person name="Nagy L.G."/>
            <person name="Floudas D."/>
            <person name="Copeland A."/>
            <person name="Barry K.W."/>
            <person name="Cichocki N."/>
            <person name="Veneault-Fourrey C."/>
            <person name="LaButti K."/>
            <person name="Lindquist E.A."/>
            <person name="Lipzen A."/>
            <person name="Lundell T."/>
            <person name="Morin E."/>
            <person name="Murat C."/>
            <person name="Sun H."/>
            <person name="Tunlid A."/>
            <person name="Henrissat B."/>
            <person name="Grigoriev I.V."/>
            <person name="Hibbett D.S."/>
            <person name="Martin F."/>
            <person name="Nordberg H.P."/>
            <person name="Cantor M.N."/>
            <person name="Hua S.X."/>
        </authorList>
    </citation>
    <scope>NUCLEOTIDE SEQUENCE [LARGE SCALE GENOMIC DNA]</scope>
    <source>
        <strain evidence="1 2">F 1598</strain>
    </source>
</reference>
<dbReference type="HOGENOM" id="CLU_1489540_0_0_1"/>
<reference evidence="2" key="2">
    <citation type="submission" date="2015-01" db="EMBL/GenBank/DDBJ databases">
        <title>Evolutionary Origins and Diversification of the Mycorrhizal Mutualists.</title>
        <authorList>
            <consortium name="DOE Joint Genome Institute"/>
            <consortium name="Mycorrhizal Genomics Consortium"/>
            <person name="Kohler A."/>
            <person name="Kuo A."/>
            <person name="Nagy L.G."/>
            <person name="Floudas D."/>
            <person name="Copeland A."/>
            <person name="Barry K.W."/>
            <person name="Cichocki N."/>
            <person name="Veneault-Fourrey C."/>
            <person name="LaButti K."/>
            <person name="Lindquist E.A."/>
            <person name="Lipzen A."/>
            <person name="Lundell T."/>
            <person name="Morin E."/>
            <person name="Murat C."/>
            <person name="Riley R."/>
            <person name="Ohm R."/>
            <person name="Sun H."/>
            <person name="Tunlid A."/>
            <person name="Henrissat B."/>
            <person name="Grigoriev I.V."/>
            <person name="Hibbett D.S."/>
            <person name="Martin F."/>
        </authorList>
    </citation>
    <scope>NUCLEOTIDE SEQUENCE [LARGE SCALE GENOMIC DNA]</scope>
    <source>
        <strain evidence="2">F 1598</strain>
    </source>
</reference>
<keyword evidence="2" id="KW-1185">Reference proteome</keyword>
<gene>
    <name evidence="1" type="ORF">PILCRDRAFT_91668</name>
</gene>
<protein>
    <submittedName>
        <fullName evidence="1">Uncharacterized protein</fullName>
    </submittedName>
</protein>
<dbReference type="Proteomes" id="UP000054166">
    <property type="component" value="Unassembled WGS sequence"/>
</dbReference>
<name>A0A0C3BFY9_PILCF</name>
<evidence type="ECO:0000313" key="1">
    <source>
        <dbReference type="EMBL" id="KIM76267.1"/>
    </source>
</evidence>
<dbReference type="EMBL" id="KN833036">
    <property type="protein sequence ID" value="KIM76267.1"/>
    <property type="molecule type" value="Genomic_DNA"/>
</dbReference>